<dbReference type="Pfam" id="PF01565">
    <property type="entry name" value="FAD_binding_4"/>
    <property type="match status" value="1"/>
</dbReference>
<dbReference type="PROSITE" id="PS51387">
    <property type="entry name" value="FAD_PCMH"/>
    <property type="match status" value="1"/>
</dbReference>
<dbReference type="InterPro" id="IPR006094">
    <property type="entry name" value="Oxid_FAD_bind_N"/>
</dbReference>
<dbReference type="GO" id="GO:0071949">
    <property type="term" value="F:FAD binding"/>
    <property type="evidence" value="ECO:0007669"/>
    <property type="project" value="InterPro"/>
</dbReference>
<proteinExistence type="predicted"/>
<evidence type="ECO:0000256" key="2">
    <source>
        <dbReference type="ARBA" id="ARBA00023002"/>
    </source>
</evidence>
<dbReference type="SUPFAM" id="SSF56176">
    <property type="entry name" value="FAD-binding/transporter-associated domain-like"/>
    <property type="match status" value="1"/>
</dbReference>
<dbReference type="PANTHER" id="PTHR43762">
    <property type="entry name" value="L-GULONOLACTONE OXIDASE"/>
    <property type="match status" value="1"/>
</dbReference>
<dbReference type="InterPro" id="IPR036318">
    <property type="entry name" value="FAD-bd_PCMH-like_sf"/>
</dbReference>
<dbReference type="Proteomes" id="UP000239388">
    <property type="component" value="Unassembled WGS sequence"/>
</dbReference>
<reference evidence="4 5" key="1">
    <citation type="submission" date="2018-02" db="EMBL/GenBank/DDBJ databases">
        <title>Comparative genomes isolates from brazilian mangrove.</title>
        <authorList>
            <person name="Araujo J.E."/>
            <person name="Taketani R.G."/>
            <person name="Silva M.C.P."/>
            <person name="Loureco M.V."/>
            <person name="Andreote F.D."/>
        </authorList>
    </citation>
    <scope>NUCLEOTIDE SEQUENCE [LARGE SCALE GENOMIC DNA]</scope>
    <source>
        <strain evidence="4 5">NAP PRIS-MGV</strain>
    </source>
</reference>
<evidence type="ECO:0000256" key="1">
    <source>
        <dbReference type="ARBA" id="ARBA00022827"/>
    </source>
</evidence>
<dbReference type="InterPro" id="IPR016166">
    <property type="entry name" value="FAD-bd_PCMH"/>
</dbReference>
<evidence type="ECO:0000313" key="5">
    <source>
        <dbReference type="Proteomes" id="UP000239388"/>
    </source>
</evidence>
<dbReference type="AlphaFoldDB" id="A0A2S8FDZ0"/>
<dbReference type="RefSeq" id="WP_105357343.1">
    <property type="nucleotide sequence ID" value="NZ_PUIB01000021.1"/>
</dbReference>
<keyword evidence="2" id="KW-0560">Oxidoreductase</keyword>
<protein>
    <submittedName>
        <fullName evidence="4">Oxidoreductase</fullName>
    </submittedName>
</protein>
<dbReference type="Gene3D" id="3.30.43.10">
    <property type="entry name" value="Uridine Diphospho-n-acetylenolpyruvylglucosamine Reductase, domain 2"/>
    <property type="match status" value="1"/>
</dbReference>
<dbReference type="Gene3D" id="1.10.45.10">
    <property type="entry name" value="Vanillyl-alcohol Oxidase, Chain A, domain 4"/>
    <property type="match status" value="1"/>
</dbReference>
<dbReference type="Pfam" id="PF04030">
    <property type="entry name" value="ALO"/>
    <property type="match status" value="1"/>
</dbReference>
<dbReference type="PANTHER" id="PTHR43762:SF1">
    <property type="entry name" value="D-ARABINONO-1,4-LACTONE OXIDASE"/>
    <property type="match status" value="1"/>
</dbReference>
<dbReference type="GO" id="GO:0016020">
    <property type="term" value="C:membrane"/>
    <property type="evidence" value="ECO:0007669"/>
    <property type="project" value="InterPro"/>
</dbReference>
<dbReference type="InterPro" id="IPR016171">
    <property type="entry name" value="Vanillyl_alc_oxidase_C-sub2"/>
</dbReference>
<accession>A0A2S8FDZ0</accession>
<dbReference type="Gene3D" id="3.30.465.10">
    <property type="match status" value="1"/>
</dbReference>
<keyword evidence="1" id="KW-0274">FAD</keyword>
<organism evidence="4 5">
    <name type="scientific">Blastopirellula marina</name>
    <dbReference type="NCBI Taxonomy" id="124"/>
    <lineage>
        <taxon>Bacteria</taxon>
        <taxon>Pseudomonadati</taxon>
        <taxon>Planctomycetota</taxon>
        <taxon>Planctomycetia</taxon>
        <taxon>Pirellulales</taxon>
        <taxon>Pirellulaceae</taxon>
        <taxon>Blastopirellula</taxon>
    </lineage>
</organism>
<name>A0A2S8FDZ0_9BACT</name>
<sequence>MPEIVNFGRNVHFTPGEYHEPADEQALLEILSRHAAAKIRVIGSRHAWSDAIVTSGCLLNMKRFQSIEIRQIEGQTFVTAGAGCQVKQLLAALQQRGLTLPSVGLISEQTIAGATATGTHGSGKHSLAHYLSAVRVACFAGENGAAAIIDIEEGDDLRAARCSLGCLGVVVAVTLPCVPQYQVAEKATACNNLAEVLALEERSPLQQFFLFPHAWKYYAQERAQVDEPKSWSEPLYRAYWFLGIDIGLHLLVKTAAAWLKSPRMIRFLFRSLIPLFLFTRWRVVGRSDQMLIMEHELFRHLELEAFVPDRNLPMATELVRVIVQQADGSQGDAPEEWMRRFAEAGLTEKFAALKGTFVHHYPICIRKVLQDDTLISMASGEEAAWYAISFITYVQPRDQFFAMATFLAEALALYCEGRIHWGKWFPFDAQQVARCYPQAEKFLEITRRYDPCGVFRNDFVEKVLPRAAS</sequence>
<dbReference type="InterPro" id="IPR016167">
    <property type="entry name" value="FAD-bd_PCMH_sub1"/>
</dbReference>
<keyword evidence="1" id="KW-0285">Flavoprotein</keyword>
<dbReference type="InterPro" id="IPR010031">
    <property type="entry name" value="FAD_lactone_oxidase-like"/>
</dbReference>
<comment type="caution">
    <text evidence="4">The sequence shown here is derived from an EMBL/GenBank/DDBJ whole genome shotgun (WGS) entry which is preliminary data.</text>
</comment>
<gene>
    <name evidence="4" type="ORF">C5Y98_21585</name>
</gene>
<dbReference type="EMBL" id="PUIB01000021">
    <property type="protein sequence ID" value="PQO30144.1"/>
    <property type="molecule type" value="Genomic_DNA"/>
</dbReference>
<dbReference type="InterPro" id="IPR016169">
    <property type="entry name" value="FAD-bd_PCMH_sub2"/>
</dbReference>
<dbReference type="GO" id="GO:0003885">
    <property type="term" value="F:D-arabinono-1,4-lactone oxidase activity"/>
    <property type="evidence" value="ECO:0007669"/>
    <property type="project" value="InterPro"/>
</dbReference>
<dbReference type="Gene3D" id="3.30.70.2520">
    <property type="match status" value="1"/>
</dbReference>
<dbReference type="InterPro" id="IPR007173">
    <property type="entry name" value="ALO_C"/>
</dbReference>
<evidence type="ECO:0000259" key="3">
    <source>
        <dbReference type="PROSITE" id="PS51387"/>
    </source>
</evidence>
<evidence type="ECO:0000313" key="4">
    <source>
        <dbReference type="EMBL" id="PQO30144.1"/>
    </source>
</evidence>
<dbReference type="PIRSF" id="PIRSF000136">
    <property type="entry name" value="LGO_GLO"/>
    <property type="match status" value="1"/>
</dbReference>
<feature type="domain" description="FAD-binding PCMH-type" evidence="3">
    <location>
        <begin position="11"/>
        <end position="180"/>
    </location>
</feature>
<dbReference type="OrthoDB" id="9800184at2"/>